<organism evidence="7 8">
    <name type="scientific">Undibacterium parvum</name>
    <dbReference type="NCBI Taxonomy" id="401471"/>
    <lineage>
        <taxon>Bacteria</taxon>
        <taxon>Pseudomonadati</taxon>
        <taxon>Pseudomonadota</taxon>
        <taxon>Betaproteobacteria</taxon>
        <taxon>Burkholderiales</taxon>
        <taxon>Oxalobacteraceae</taxon>
        <taxon>Undibacterium</taxon>
    </lineage>
</organism>
<feature type="transmembrane region" description="Helical" evidence="6">
    <location>
        <begin position="71"/>
        <end position="89"/>
    </location>
</feature>
<keyword evidence="3 6" id="KW-0812">Transmembrane</keyword>
<keyword evidence="2" id="KW-1003">Cell membrane</keyword>
<evidence type="ECO:0000256" key="3">
    <source>
        <dbReference type="ARBA" id="ARBA00022692"/>
    </source>
</evidence>
<dbReference type="OrthoDB" id="581870at2"/>
<dbReference type="Proteomes" id="UP000275663">
    <property type="component" value="Chromosome"/>
</dbReference>
<evidence type="ECO:0000256" key="6">
    <source>
        <dbReference type="SAM" id="Phobius"/>
    </source>
</evidence>
<gene>
    <name evidence="7" type="ORF">EJN92_04970</name>
</gene>
<dbReference type="RefSeq" id="WP_126126797.1">
    <property type="nucleotide sequence ID" value="NZ_CP034464.1"/>
</dbReference>
<dbReference type="Pfam" id="PF01810">
    <property type="entry name" value="LysE"/>
    <property type="match status" value="1"/>
</dbReference>
<feature type="transmembrane region" description="Helical" evidence="6">
    <location>
        <begin position="6"/>
        <end position="29"/>
    </location>
</feature>
<evidence type="ECO:0000256" key="5">
    <source>
        <dbReference type="ARBA" id="ARBA00023136"/>
    </source>
</evidence>
<dbReference type="GO" id="GO:0015171">
    <property type="term" value="F:amino acid transmembrane transporter activity"/>
    <property type="evidence" value="ECO:0007669"/>
    <property type="project" value="TreeGrafter"/>
</dbReference>
<comment type="subcellular location">
    <subcellularLocation>
        <location evidence="1">Cell membrane</location>
        <topology evidence="1">Multi-pass membrane protein</topology>
    </subcellularLocation>
</comment>
<proteinExistence type="predicted"/>
<evidence type="ECO:0000256" key="1">
    <source>
        <dbReference type="ARBA" id="ARBA00004651"/>
    </source>
</evidence>
<keyword evidence="4 6" id="KW-1133">Transmembrane helix</keyword>
<accession>A0A3Q9BP94</accession>
<dbReference type="PANTHER" id="PTHR30086">
    <property type="entry name" value="ARGININE EXPORTER PROTEIN ARGO"/>
    <property type="match status" value="1"/>
</dbReference>
<feature type="transmembrane region" description="Helical" evidence="6">
    <location>
        <begin position="195"/>
        <end position="212"/>
    </location>
</feature>
<evidence type="ECO:0000256" key="4">
    <source>
        <dbReference type="ARBA" id="ARBA00022989"/>
    </source>
</evidence>
<evidence type="ECO:0000313" key="8">
    <source>
        <dbReference type="Proteomes" id="UP000275663"/>
    </source>
</evidence>
<dbReference type="EMBL" id="CP034464">
    <property type="protein sequence ID" value="AZP11409.1"/>
    <property type="molecule type" value="Genomic_DNA"/>
</dbReference>
<evidence type="ECO:0000313" key="7">
    <source>
        <dbReference type="EMBL" id="AZP11409.1"/>
    </source>
</evidence>
<dbReference type="PANTHER" id="PTHR30086:SF19">
    <property type="entry name" value="THREONINE EFFLUX PROTEIN"/>
    <property type="match status" value="1"/>
</dbReference>
<dbReference type="KEGG" id="upv:EJN92_04970"/>
<name>A0A3Q9BP94_9BURK</name>
<reference evidence="7 8" key="1">
    <citation type="journal article" date="2011" name="Int. J. Syst. Evol. Microbiol.">
        <title>Description of Undibacterium oligocarboniphilum sp. nov., isolated from purified water, and Undibacterium pigrum strain CCUG 49012 as the type strain of Undibacterium parvum sp. nov., and emended descriptions of the genus Undibacterium and the species Undibacterium pigrum.</title>
        <authorList>
            <person name="Eder W."/>
            <person name="Wanner G."/>
            <person name="Ludwig W."/>
            <person name="Busse H.J."/>
            <person name="Ziemke-Kageler F."/>
            <person name="Lang E."/>
        </authorList>
    </citation>
    <scope>NUCLEOTIDE SEQUENCE [LARGE SCALE GENOMIC DNA]</scope>
    <source>
        <strain evidence="7 8">DSM 23061</strain>
    </source>
</reference>
<dbReference type="GO" id="GO:0005886">
    <property type="term" value="C:plasma membrane"/>
    <property type="evidence" value="ECO:0007669"/>
    <property type="project" value="UniProtKB-SubCell"/>
</dbReference>
<feature type="transmembrane region" description="Helical" evidence="6">
    <location>
        <begin position="41"/>
        <end position="65"/>
    </location>
</feature>
<dbReference type="InterPro" id="IPR001123">
    <property type="entry name" value="LeuE-type"/>
</dbReference>
<dbReference type="AlphaFoldDB" id="A0A3Q9BP94"/>
<keyword evidence="8" id="KW-1185">Reference proteome</keyword>
<protein>
    <submittedName>
        <fullName evidence="7">LysE family translocator</fullName>
    </submittedName>
</protein>
<feature type="transmembrane region" description="Helical" evidence="6">
    <location>
        <begin position="153"/>
        <end position="175"/>
    </location>
</feature>
<keyword evidence="5 6" id="KW-0472">Membrane</keyword>
<sequence>MHEILIASAVASAIALGAMSPGPSFVMVARIAVSRSRQQGLAAAFGMGVGGSVFAAAALLGLQALLTAVPWLYLGLKLAGGAYLLLMAYRIWSAAPDSLSVVTETPQARGSQVGSVRRAFVLGLGTQLSNPKTAIVIASIFASLVPQQASSRLLIALPLLVFAIEVLWYSTVALLLSAVAPREAYLRYKAGLDRVASSVMALLGLRLILSVGKI</sequence>
<evidence type="ECO:0000256" key="2">
    <source>
        <dbReference type="ARBA" id="ARBA00022475"/>
    </source>
</evidence>